<gene>
    <name evidence="1" type="ORF">NYM_LOCUS21006</name>
</gene>
<evidence type="ECO:0000313" key="1">
    <source>
        <dbReference type="EMBL" id="VVW46956.1"/>
    </source>
</evidence>
<dbReference type="AlphaFoldDB" id="A0A5K1E8Z6"/>
<accession>A0A5K1E8Z6</accession>
<name>A0A5K1E8Z6_9MAGN</name>
<sequence>MLRKGLSKQKVLLDLHLMMKRGKLAGKAIGNLMFHRYSSLSCRSDGISVAAYAPNEYEFSCSNTPAHFFPFQRHDKRKHHHQHRRNGSLSCIYPDSSDHKFAASFQKALEILNSDLSGKETPTPLSPTLCGLSPMASPRPLRVTDSPFPLKEEEDDDHRIDREAEEFIARFYEQLRSQRQTAILEAR</sequence>
<organism evidence="1">
    <name type="scientific">Nymphaea colorata</name>
    <name type="common">pocket water lily</name>
    <dbReference type="NCBI Taxonomy" id="210225"/>
    <lineage>
        <taxon>Eukaryota</taxon>
        <taxon>Viridiplantae</taxon>
        <taxon>Streptophyta</taxon>
        <taxon>Embryophyta</taxon>
        <taxon>Tracheophyta</taxon>
        <taxon>Spermatophyta</taxon>
        <taxon>Magnoliopsida</taxon>
        <taxon>Nymphaeales</taxon>
        <taxon>Nymphaeaceae</taxon>
        <taxon>Nymphaea</taxon>
    </lineage>
</organism>
<dbReference type="InterPro" id="IPR008480">
    <property type="entry name" value="DUF761_pln"/>
</dbReference>
<dbReference type="PANTHER" id="PTHR33265:SF26">
    <property type="entry name" value="OS06G0554600 PROTEIN"/>
    <property type="match status" value="1"/>
</dbReference>
<dbReference type="EMBL" id="LR721784">
    <property type="protein sequence ID" value="VVW46956.1"/>
    <property type="molecule type" value="Genomic_DNA"/>
</dbReference>
<dbReference type="Pfam" id="PF05553">
    <property type="entry name" value="DUF761"/>
    <property type="match status" value="1"/>
</dbReference>
<proteinExistence type="predicted"/>
<evidence type="ECO:0008006" key="2">
    <source>
        <dbReference type="Google" id="ProtNLM"/>
    </source>
</evidence>
<protein>
    <recommendedName>
        <fullName evidence="2">Avr9/Cf-9 rapidly elicited protein 146</fullName>
    </recommendedName>
</protein>
<reference evidence="1" key="1">
    <citation type="submission" date="2019-09" db="EMBL/GenBank/DDBJ databases">
        <authorList>
            <person name="Zhang L."/>
        </authorList>
    </citation>
    <scope>NUCLEOTIDE SEQUENCE</scope>
</reference>
<dbReference type="PANTHER" id="PTHR33265">
    <property type="entry name" value="AVR9/CF-9 RAPIDLY ELICITED PROTEIN-RELATED"/>
    <property type="match status" value="1"/>
</dbReference>
<dbReference type="Gramene" id="NC6G0039860.1">
    <property type="protein sequence ID" value="NC6G0039860.1:cds"/>
    <property type="gene ID" value="NC6G0039860"/>
</dbReference>